<organism evidence="7 8">
    <name type="scientific">Candidatus Obscuribacter phosphatis</name>
    <dbReference type="NCBI Taxonomy" id="1906157"/>
    <lineage>
        <taxon>Bacteria</taxon>
        <taxon>Bacillati</taxon>
        <taxon>Candidatus Melainabacteria</taxon>
        <taxon>Candidatus Obscuribacterales</taxon>
        <taxon>Candidatus Obscuribacteraceae</taxon>
        <taxon>Candidatus Obscuribacter</taxon>
    </lineage>
</organism>
<evidence type="ECO:0000313" key="7">
    <source>
        <dbReference type="EMBL" id="MBN8660301.1"/>
    </source>
</evidence>
<keyword evidence="3 6" id="KW-0812">Transmembrane</keyword>
<evidence type="ECO:0000256" key="6">
    <source>
        <dbReference type="SAM" id="Phobius"/>
    </source>
</evidence>
<evidence type="ECO:0000256" key="2">
    <source>
        <dbReference type="ARBA" id="ARBA00022475"/>
    </source>
</evidence>
<dbReference type="Proteomes" id="UP000664277">
    <property type="component" value="Unassembled WGS sequence"/>
</dbReference>
<feature type="transmembrane region" description="Helical" evidence="6">
    <location>
        <begin position="6"/>
        <end position="26"/>
    </location>
</feature>
<gene>
    <name evidence="7" type="ORF">J0M35_08075</name>
</gene>
<dbReference type="PANTHER" id="PTHR38601">
    <property type="entry name" value="HYDROGENASE-4 COMPONENT E"/>
    <property type="match status" value="1"/>
</dbReference>
<proteinExistence type="predicted"/>
<protein>
    <recommendedName>
        <fullName evidence="9">Hydrogenase-4 component E</fullName>
    </recommendedName>
</protein>
<feature type="transmembrane region" description="Helical" evidence="6">
    <location>
        <begin position="90"/>
        <end position="111"/>
    </location>
</feature>
<accession>A0A8J7P882</accession>
<dbReference type="InterPro" id="IPR038730">
    <property type="entry name" value="HyfE-like"/>
</dbReference>
<evidence type="ECO:0000256" key="5">
    <source>
        <dbReference type="ARBA" id="ARBA00023136"/>
    </source>
</evidence>
<sequence>MQLSTFEALAMLSAVLGILILGTTLLRTNLSFYRFHTLAIVALTVWIGHITKESHLYIVAAAVLLVKVLFIPSFLGWVMKKAEVGSDKQAFIAAPLSMHLGAIMLGVSYLLSSRIPGLEGVHQEGSHLGSTAAMSILFTGVLLMLTRRAALSQILGFLVIENGIYLFAVTQTHGMPMLVEMGLLLEVLVGVMISGLLLFNIKKSFEHIDVSQLTDLKD</sequence>
<dbReference type="GO" id="GO:0005886">
    <property type="term" value="C:plasma membrane"/>
    <property type="evidence" value="ECO:0007669"/>
    <property type="project" value="UniProtKB-SubCell"/>
</dbReference>
<evidence type="ECO:0000256" key="4">
    <source>
        <dbReference type="ARBA" id="ARBA00022989"/>
    </source>
</evidence>
<evidence type="ECO:0000313" key="8">
    <source>
        <dbReference type="Proteomes" id="UP000664277"/>
    </source>
</evidence>
<keyword evidence="5 6" id="KW-0472">Membrane</keyword>
<feature type="transmembrane region" description="Helical" evidence="6">
    <location>
        <begin position="126"/>
        <end position="145"/>
    </location>
</feature>
<comment type="caution">
    <text evidence="7">The sequence shown here is derived from an EMBL/GenBank/DDBJ whole genome shotgun (WGS) entry which is preliminary data.</text>
</comment>
<name>A0A8J7P882_9BACT</name>
<feature type="transmembrane region" description="Helical" evidence="6">
    <location>
        <begin position="181"/>
        <end position="199"/>
    </location>
</feature>
<dbReference type="PANTHER" id="PTHR38601:SF1">
    <property type="entry name" value="HYDROGENASE-4 COMPONENT E"/>
    <property type="match status" value="1"/>
</dbReference>
<evidence type="ECO:0000256" key="1">
    <source>
        <dbReference type="ARBA" id="ARBA00004651"/>
    </source>
</evidence>
<comment type="subcellular location">
    <subcellularLocation>
        <location evidence="1">Cell membrane</location>
        <topology evidence="1">Multi-pass membrane protein</topology>
    </subcellularLocation>
</comment>
<keyword evidence="4 6" id="KW-1133">Transmembrane helix</keyword>
<reference evidence="7" key="1">
    <citation type="submission" date="2021-02" db="EMBL/GenBank/DDBJ databases">
        <title>Genome-Resolved Metagenomics of a Microbial Community Performing Photosynthetic Biological Nutrient Removal.</title>
        <authorList>
            <person name="Mcdaniel E.A."/>
        </authorList>
    </citation>
    <scope>NUCLEOTIDE SEQUENCE</scope>
    <source>
        <strain evidence="7">UWPOB_OBS1</strain>
    </source>
</reference>
<feature type="transmembrane region" description="Helical" evidence="6">
    <location>
        <begin position="56"/>
        <end position="78"/>
    </location>
</feature>
<evidence type="ECO:0000256" key="3">
    <source>
        <dbReference type="ARBA" id="ARBA00022692"/>
    </source>
</evidence>
<keyword evidence="2" id="KW-1003">Cell membrane</keyword>
<dbReference type="AlphaFoldDB" id="A0A8J7P882"/>
<evidence type="ECO:0008006" key="9">
    <source>
        <dbReference type="Google" id="ProtNLM"/>
    </source>
</evidence>
<feature type="transmembrane region" description="Helical" evidence="6">
    <location>
        <begin position="33"/>
        <end position="50"/>
    </location>
</feature>
<feature type="transmembrane region" description="Helical" evidence="6">
    <location>
        <begin position="150"/>
        <end position="169"/>
    </location>
</feature>
<dbReference type="EMBL" id="JAFLCK010000009">
    <property type="protein sequence ID" value="MBN8660301.1"/>
    <property type="molecule type" value="Genomic_DNA"/>
</dbReference>